<accession>A0A8J3LJB9</accession>
<name>A0A8J3LJB9_9ACTN</name>
<keyword evidence="2" id="KW-1133">Transmembrane helix</keyword>
<evidence type="ECO:0000256" key="2">
    <source>
        <dbReference type="SAM" id="Phobius"/>
    </source>
</evidence>
<feature type="transmembrane region" description="Helical" evidence="2">
    <location>
        <begin position="111"/>
        <end position="138"/>
    </location>
</feature>
<feature type="transmembrane region" description="Helical" evidence="2">
    <location>
        <begin position="158"/>
        <end position="179"/>
    </location>
</feature>
<organism evidence="3 4">
    <name type="scientific">Planosporangium flavigriseum</name>
    <dbReference type="NCBI Taxonomy" id="373681"/>
    <lineage>
        <taxon>Bacteria</taxon>
        <taxon>Bacillati</taxon>
        <taxon>Actinomycetota</taxon>
        <taxon>Actinomycetes</taxon>
        <taxon>Micromonosporales</taxon>
        <taxon>Micromonosporaceae</taxon>
        <taxon>Planosporangium</taxon>
    </lineage>
</organism>
<feature type="transmembrane region" description="Helical" evidence="2">
    <location>
        <begin position="42"/>
        <end position="64"/>
    </location>
</feature>
<keyword evidence="2" id="KW-0812">Transmembrane</keyword>
<evidence type="ECO:0000313" key="3">
    <source>
        <dbReference type="EMBL" id="GIG72802.1"/>
    </source>
</evidence>
<dbReference type="EMBL" id="BONU01000005">
    <property type="protein sequence ID" value="GIG72802.1"/>
    <property type="molecule type" value="Genomic_DNA"/>
</dbReference>
<protein>
    <submittedName>
        <fullName evidence="3">Uncharacterized protein</fullName>
    </submittedName>
</protein>
<gene>
    <name evidence="3" type="ORF">Pfl04_12060</name>
</gene>
<feature type="transmembrane region" description="Helical" evidence="2">
    <location>
        <begin position="76"/>
        <end position="99"/>
    </location>
</feature>
<sequence length="213" mass="22307">MTSQPSDTPASAPTHSVGTPGAAPSLPGQSARQFADPLRQPAAFVLLLANGLILLFAIIDLFVITEDWSVNFLARAGGSFVDFVGVVSIGFPIVAVLLATHLRPAVPQARLVTGVALAEYGVSALFGALCIMVDFLHGVTDPETILGIGPTRRAFEDLLVRAGEFAVLGVAAFAVFQLFQGLYANPGPSRPQPTQAVAPPGNPEGPVEEWRRP</sequence>
<feature type="region of interest" description="Disordered" evidence="1">
    <location>
        <begin position="1"/>
        <end position="27"/>
    </location>
</feature>
<proteinExistence type="predicted"/>
<feature type="compositionally biased region" description="Polar residues" evidence="1">
    <location>
        <begin position="1"/>
        <end position="17"/>
    </location>
</feature>
<keyword evidence="2" id="KW-0472">Membrane</keyword>
<dbReference type="RefSeq" id="WP_168075779.1">
    <property type="nucleotide sequence ID" value="NZ_BAAAQJ010000019.1"/>
</dbReference>
<evidence type="ECO:0000313" key="4">
    <source>
        <dbReference type="Proteomes" id="UP000653674"/>
    </source>
</evidence>
<keyword evidence="4" id="KW-1185">Reference proteome</keyword>
<dbReference type="Proteomes" id="UP000653674">
    <property type="component" value="Unassembled WGS sequence"/>
</dbReference>
<feature type="region of interest" description="Disordered" evidence="1">
    <location>
        <begin position="187"/>
        <end position="213"/>
    </location>
</feature>
<comment type="caution">
    <text evidence="3">The sequence shown here is derived from an EMBL/GenBank/DDBJ whole genome shotgun (WGS) entry which is preliminary data.</text>
</comment>
<reference evidence="3" key="1">
    <citation type="submission" date="2021-01" db="EMBL/GenBank/DDBJ databases">
        <title>Whole genome shotgun sequence of Planosporangium flavigriseum NBRC 105377.</title>
        <authorList>
            <person name="Komaki H."/>
            <person name="Tamura T."/>
        </authorList>
    </citation>
    <scope>NUCLEOTIDE SEQUENCE</scope>
    <source>
        <strain evidence="3">NBRC 105377</strain>
    </source>
</reference>
<evidence type="ECO:0000256" key="1">
    <source>
        <dbReference type="SAM" id="MobiDB-lite"/>
    </source>
</evidence>
<dbReference type="AlphaFoldDB" id="A0A8J3LJB9"/>